<reference evidence="3 4" key="1">
    <citation type="submission" date="2023-05" db="EMBL/GenBank/DDBJ databases">
        <authorList>
            <person name="Guo Y."/>
        </authorList>
    </citation>
    <scope>NUCLEOTIDE SEQUENCE [LARGE SCALE GENOMIC DNA]</scope>
    <source>
        <strain evidence="3 4">GR2756</strain>
    </source>
</reference>
<gene>
    <name evidence="3" type="ORF">RQX22_08340</name>
</gene>
<feature type="coiled-coil region" evidence="1">
    <location>
        <begin position="75"/>
        <end position="109"/>
    </location>
</feature>
<proteinExistence type="predicted"/>
<organism evidence="3 4">
    <name type="scientific">Sphingosinicella rhizophila</name>
    <dbReference type="NCBI Taxonomy" id="3050082"/>
    <lineage>
        <taxon>Bacteria</taxon>
        <taxon>Pseudomonadati</taxon>
        <taxon>Pseudomonadota</taxon>
        <taxon>Alphaproteobacteria</taxon>
        <taxon>Sphingomonadales</taxon>
        <taxon>Sphingosinicellaceae</taxon>
        <taxon>Sphingosinicella</taxon>
    </lineage>
</organism>
<dbReference type="InterPro" id="IPR023614">
    <property type="entry name" value="Porin_dom_sf"/>
</dbReference>
<comment type="caution">
    <text evidence="3">The sequence shown here is derived from an EMBL/GenBank/DDBJ whole genome shotgun (WGS) entry which is preliminary data.</text>
</comment>
<protein>
    <submittedName>
        <fullName evidence="3">Porin</fullName>
    </submittedName>
</protein>
<keyword evidence="2" id="KW-0732">Signal</keyword>
<evidence type="ECO:0000256" key="2">
    <source>
        <dbReference type="SAM" id="SignalP"/>
    </source>
</evidence>
<evidence type="ECO:0000313" key="3">
    <source>
        <dbReference type="EMBL" id="MDT9598956.1"/>
    </source>
</evidence>
<dbReference type="InterPro" id="IPR010870">
    <property type="entry name" value="Porin_O/P"/>
</dbReference>
<sequence length="497" mass="53992">MRFLLLTGASLLAFATPAYAQEGGQPTQQTTTGDEVLSEDIAESPTGGMIDTIVEDQAAAEAPPAPTGDPVLDRLNAMESRIRQLEARNAELEQAAELNEGRLQSVETKTAKNVQFSWGPTFADTSGGFTFKPRGVIEADYGAFFDRRGGYDYNNGTAFRRARIGFEGTALKVFNYRIEVDFAGNAVALTDAYLQYKGLKNLLITAGQHKAPFGLESNNSDNYNVFLERGMFTNAFGNVGAERRIGLSAAYAPKENINLAVGVFGDNESGSRSASAPDESWGFNGRATWEPIFDTGKILHLGASAFYRTELKSGDTPDGIRLSDRPNIRIDNGNIADSGVITGVESARYLGGEAAAVFGPLTLAGEYGRLWLDRPTLGDEAFDGFYAYATFFLTGETRPFKGGNFDRVKPFTEVGKDGLGAFEVALRFDRLDLANTPVLGRIGNKAESLTLGLNWYLNAYSKLLFNWVRFNGTNTPLDPIGNRTKGDVIATRLHVDF</sequence>
<dbReference type="RefSeq" id="WP_315725452.1">
    <property type="nucleotide sequence ID" value="NZ_JAVUPU010000003.1"/>
</dbReference>
<keyword evidence="1" id="KW-0175">Coiled coil</keyword>
<evidence type="ECO:0000256" key="1">
    <source>
        <dbReference type="SAM" id="Coils"/>
    </source>
</evidence>
<dbReference type="Proteomes" id="UP001259572">
    <property type="component" value="Unassembled WGS sequence"/>
</dbReference>
<dbReference type="Pfam" id="PF07396">
    <property type="entry name" value="Porin_O_P"/>
    <property type="match status" value="1"/>
</dbReference>
<feature type="signal peptide" evidence="2">
    <location>
        <begin position="1"/>
        <end position="20"/>
    </location>
</feature>
<evidence type="ECO:0000313" key="4">
    <source>
        <dbReference type="Proteomes" id="UP001259572"/>
    </source>
</evidence>
<keyword evidence="4" id="KW-1185">Reference proteome</keyword>
<accession>A0ABU3Q6B5</accession>
<dbReference type="SUPFAM" id="SSF56935">
    <property type="entry name" value="Porins"/>
    <property type="match status" value="1"/>
</dbReference>
<dbReference type="Gene3D" id="2.40.160.10">
    <property type="entry name" value="Porin"/>
    <property type="match status" value="1"/>
</dbReference>
<feature type="chain" id="PRO_5046944138" evidence="2">
    <location>
        <begin position="21"/>
        <end position="497"/>
    </location>
</feature>
<dbReference type="EMBL" id="JAVUPU010000003">
    <property type="protein sequence ID" value="MDT9598956.1"/>
    <property type="molecule type" value="Genomic_DNA"/>
</dbReference>
<name>A0ABU3Q6B5_9SPHN</name>